<dbReference type="CDD" id="cd01948">
    <property type="entry name" value="EAL"/>
    <property type="match status" value="1"/>
</dbReference>
<keyword evidence="1" id="KW-0472">Membrane</keyword>
<dbReference type="AlphaFoldDB" id="A0A1W1YFM0"/>
<dbReference type="PANTHER" id="PTHR33121:SF70">
    <property type="entry name" value="SIGNALING PROTEIN YKOW"/>
    <property type="match status" value="1"/>
</dbReference>
<dbReference type="PANTHER" id="PTHR33121">
    <property type="entry name" value="CYCLIC DI-GMP PHOSPHODIESTERASE PDEF"/>
    <property type="match status" value="1"/>
</dbReference>
<dbReference type="Pfam" id="PF00990">
    <property type="entry name" value="GGDEF"/>
    <property type="match status" value="1"/>
</dbReference>
<dbReference type="InterPro" id="IPR024478">
    <property type="entry name" value="HlyB_4HB_MCP"/>
</dbReference>
<proteinExistence type="predicted"/>
<evidence type="ECO:0000313" key="5">
    <source>
        <dbReference type="Proteomes" id="UP000192738"/>
    </source>
</evidence>
<feature type="domain" description="GGDEF" evidence="3">
    <location>
        <begin position="248"/>
        <end position="380"/>
    </location>
</feature>
<organism evidence="4 5">
    <name type="scientific">Sporomusa malonica</name>
    <dbReference type="NCBI Taxonomy" id="112901"/>
    <lineage>
        <taxon>Bacteria</taxon>
        <taxon>Bacillati</taxon>
        <taxon>Bacillota</taxon>
        <taxon>Negativicutes</taxon>
        <taxon>Selenomonadales</taxon>
        <taxon>Sporomusaceae</taxon>
        <taxon>Sporomusa</taxon>
    </lineage>
</organism>
<dbReference type="InterPro" id="IPR043128">
    <property type="entry name" value="Rev_trsase/Diguanyl_cyclase"/>
</dbReference>
<dbReference type="STRING" id="112901.SAMN04488500_101301"/>
<keyword evidence="1" id="KW-0812">Transmembrane</keyword>
<dbReference type="SUPFAM" id="SSF141868">
    <property type="entry name" value="EAL domain-like"/>
    <property type="match status" value="1"/>
</dbReference>
<dbReference type="PROSITE" id="PS50887">
    <property type="entry name" value="GGDEF"/>
    <property type="match status" value="1"/>
</dbReference>
<gene>
    <name evidence="4" type="ORF">SAMN04488500_101301</name>
</gene>
<dbReference type="InterPro" id="IPR000160">
    <property type="entry name" value="GGDEF_dom"/>
</dbReference>
<evidence type="ECO:0000313" key="4">
    <source>
        <dbReference type="EMBL" id="SMC34943.1"/>
    </source>
</evidence>
<feature type="transmembrane region" description="Helical" evidence="1">
    <location>
        <begin position="7"/>
        <end position="26"/>
    </location>
</feature>
<dbReference type="InterPro" id="IPR035919">
    <property type="entry name" value="EAL_sf"/>
</dbReference>
<name>A0A1W1YFM0_9FIRM</name>
<dbReference type="Gene3D" id="3.30.70.270">
    <property type="match status" value="1"/>
</dbReference>
<accession>A0A1W1YFM0</accession>
<dbReference type="CDD" id="cd01949">
    <property type="entry name" value="GGDEF"/>
    <property type="match status" value="1"/>
</dbReference>
<dbReference type="Gene3D" id="3.20.20.450">
    <property type="entry name" value="EAL domain"/>
    <property type="match status" value="1"/>
</dbReference>
<dbReference type="Proteomes" id="UP000192738">
    <property type="component" value="Unassembled WGS sequence"/>
</dbReference>
<dbReference type="SMART" id="SM00267">
    <property type="entry name" value="GGDEF"/>
    <property type="match status" value="1"/>
</dbReference>
<dbReference type="SMART" id="SM00052">
    <property type="entry name" value="EAL"/>
    <property type="match status" value="1"/>
</dbReference>
<dbReference type="OrthoDB" id="9805474at2"/>
<evidence type="ECO:0000259" key="3">
    <source>
        <dbReference type="PROSITE" id="PS50887"/>
    </source>
</evidence>
<feature type="domain" description="EAL" evidence="2">
    <location>
        <begin position="389"/>
        <end position="645"/>
    </location>
</feature>
<dbReference type="InterPro" id="IPR029787">
    <property type="entry name" value="Nucleotide_cyclase"/>
</dbReference>
<feature type="transmembrane region" description="Helical" evidence="1">
    <location>
        <begin position="187"/>
        <end position="209"/>
    </location>
</feature>
<dbReference type="PROSITE" id="PS50883">
    <property type="entry name" value="EAL"/>
    <property type="match status" value="1"/>
</dbReference>
<sequence length="662" mass="74212">MSTKYKLAAGYVLIVVVVLISGLLSYGDFVELEQNVDQIQVNHMPSVEALGRMSITASAIQRLLYDLTTEQDSLKIEEARRKSLDIMTEVNSRHMIYSLRYISSLEEQRLFDEVKKAWDKFLPEAKAIASDPWSAARWNDSTQLSQLMGYWQQIDEKIMSLIEYNAAESNKATKDSAELVRAVKGKYLAGASVVIILILIIWIVTSRIITRSEERLYRYAYYDSLTGLPNASHFSENVSVALAKKELVRGGLFYIDLDNFKLINDSYGHDWGNLVLIALVKRVEQVMPPNGIFARLGGDEFAISLPGVSQEEAVAFAKKIVAVMHEPFEIKNTLFFTTTSIGVVLYPEHGRDVAGLLRKADMAMYRAKESGKNSFCLFDSFMEAVVMERLAIESGLRQALVNNELALHYQPIINLADNQVTGFEALLRWNSKDLGSVPPLKFIPVAESTGMIIPIGEWVIRQACGFIKKLHEAGYADLKIAVNISVNQLVVGNVIENVKETLQEFQLEPWLLELEITESILMESSGTSLKQLDELATMGVSLALDDFGTGYSSLTYLRQLPICTLKLDKTFVDNLPQVNNTATRAIVEGIITMAHKLGLIVVAEGVETGEQLSYLYHHSCDFAQGYYISRPIPENEVNVWLINRKFLNNNACQNSELMLLSK</sequence>
<dbReference type="NCBIfam" id="TIGR00254">
    <property type="entry name" value="GGDEF"/>
    <property type="match status" value="1"/>
</dbReference>
<reference evidence="4 5" key="1">
    <citation type="submission" date="2017-04" db="EMBL/GenBank/DDBJ databases">
        <authorList>
            <person name="Afonso C.L."/>
            <person name="Miller P.J."/>
            <person name="Scott M.A."/>
            <person name="Spackman E."/>
            <person name="Goraichik I."/>
            <person name="Dimitrov K.M."/>
            <person name="Suarez D.L."/>
            <person name="Swayne D.E."/>
        </authorList>
    </citation>
    <scope>NUCLEOTIDE SEQUENCE [LARGE SCALE GENOMIC DNA]</scope>
    <source>
        <strain evidence="4 5">DSM 5090</strain>
    </source>
</reference>
<evidence type="ECO:0000256" key="1">
    <source>
        <dbReference type="SAM" id="Phobius"/>
    </source>
</evidence>
<dbReference type="Pfam" id="PF00563">
    <property type="entry name" value="EAL"/>
    <property type="match status" value="1"/>
</dbReference>
<dbReference type="RefSeq" id="WP_084573813.1">
    <property type="nucleotide sequence ID" value="NZ_CP155572.1"/>
</dbReference>
<dbReference type="InterPro" id="IPR050706">
    <property type="entry name" value="Cyclic-di-GMP_PDE-like"/>
</dbReference>
<dbReference type="Pfam" id="PF12729">
    <property type="entry name" value="4HB_MCP_1"/>
    <property type="match status" value="1"/>
</dbReference>
<keyword evidence="5" id="KW-1185">Reference proteome</keyword>
<keyword evidence="1" id="KW-1133">Transmembrane helix</keyword>
<dbReference type="InterPro" id="IPR001633">
    <property type="entry name" value="EAL_dom"/>
</dbReference>
<evidence type="ECO:0000259" key="2">
    <source>
        <dbReference type="PROSITE" id="PS50883"/>
    </source>
</evidence>
<dbReference type="EMBL" id="FWXI01000001">
    <property type="protein sequence ID" value="SMC34943.1"/>
    <property type="molecule type" value="Genomic_DNA"/>
</dbReference>
<dbReference type="GO" id="GO:0071111">
    <property type="term" value="F:cyclic-guanylate-specific phosphodiesterase activity"/>
    <property type="evidence" value="ECO:0007669"/>
    <property type="project" value="InterPro"/>
</dbReference>
<protein>
    <submittedName>
        <fullName evidence="4">Diguanylate cyclase (GGDEF) domain-containing protein</fullName>
    </submittedName>
</protein>
<dbReference type="SUPFAM" id="SSF55073">
    <property type="entry name" value="Nucleotide cyclase"/>
    <property type="match status" value="1"/>
</dbReference>